<feature type="compositionally biased region" description="Polar residues" evidence="1">
    <location>
        <begin position="394"/>
        <end position="403"/>
    </location>
</feature>
<dbReference type="GO" id="GO:0010106">
    <property type="term" value="P:cellular response to iron ion starvation"/>
    <property type="evidence" value="ECO:0007669"/>
    <property type="project" value="InterPro"/>
</dbReference>
<dbReference type="Pfam" id="PF08731">
    <property type="entry name" value="AFT"/>
    <property type="match status" value="1"/>
</dbReference>
<feature type="compositionally biased region" description="Polar residues" evidence="1">
    <location>
        <begin position="201"/>
        <end position="211"/>
    </location>
</feature>
<feature type="compositionally biased region" description="Low complexity" evidence="1">
    <location>
        <begin position="319"/>
        <end position="367"/>
    </location>
</feature>
<dbReference type="GO" id="GO:0045944">
    <property type="term" value="P:positive regulation of transcription by RNA polymerase II"/>
    <property type="evidence" value="ECO:0007669"/>
    <property type="project" value="InterPro"/>
</dbReference>
<feature type="compositionally biased region" description="Low complexity" evidence="1">
    <location>
        <begin position="132"/>
        <end position="144"/>
    </location>
</feature>
<reference evidence="2 3" key="1">
    <citation type="journal article" date="2009" name="Nature">
        <title>Evolution of pathogenicity and sexual reproduction in eight Candida genomes.</title>
        <authorList>
            <person name="Butler G."/>
            <person name="Rasmussen M.D."/>
            <person name="Lin M.F."/>
            <person name="Santos M.A."/>
            <person name="Sakthikumar S."/>
            <person name="Munro C.A."/>
            <person name="Rheinbay E."/>
            <person name="Grabherr M."/>
            <person name="Forche A."/>
            <person name="Reedy J.L."/>
            <person name="Agrafioti I."/>
            <person name="Arnaud M.B."/>
            <person name="Bates S."/>
            <person name="Brown A.J."/>
            <person name="Brunke S."/>
            <person name="Costanzo M.C."/>
            <person name="Fitzpatrick D.A."/>
            <person name="de Groot P.W."/>
            <person name="Harris D."/>
            <person name="Hoyer L.L."/>
            <person name="Hube B."/>
            <person name="Klis F.M."/>
            <person name="Kodira C."/>
            <person name="Lennard N."/>
            <person name="Logue M.E."/>
            <person name="Martin R."/>
            <person name="Neiman A.M."/>
            <person name="Nikolaou E."/>
            <person name="Quail M.A."/>
            <person name="Quinn J."/>
            <person name="Santos M.C."/>
            <person name="Schmitzberger F.F."/>
            <person name="Sherlock G."/>
            <person name="Shah P."/>
            <person name="Silverstein K.A."/>
            <person name="Skrzypek M.S."/>
            <person name="Soll D."/>
            <person name="Staggs R."/>
            <person name="Stansfield I."/>
            <person name="Stumpf M.P."/>
            <person name="Sudbery P.E."/>
            <person name="Srikantha T."/>
            <person name="Zeng Q."/>
            <person name="Berman J."/>
            <person name="Berriman M."/>
            <person name="Heitman J."/>
            <person name="Gow N.A."/>
            <person name="Lorenz M.C."/>
            <person name="Birren B.W."/>
            <person name="Kellis M."/>
            <person name="Cuomo C.A."/>
        </authorList>
    </citation>
    <scope>NUCLEOTIDE SEQUENCE [LARGE SCALE GENOMIC DNA]</scope>
    <source>
        <strain evidence="3">ATCC MYA-3404 / T1</strain>
    </source>
</reference>
<organism evidence="2 3">
    <name type="scientific">Candida tropicalis (strain ATCC MYA-3404 / T1)</name>
    <name type="common">Yeast</name>
    <dbReference type="NCBI Taxonomy" id="294747"/>
    <lineage>
        <taxon>Eukaryota</taxon>
        <taxon>Fungi</taxon>
        <taxon>Dikarya</taxon>
        <taxon>Ascomycota</taxon>
        <taxon>Saccharomycotina</taxon>
        <taxon>Pichiomycetes</taxon>
        <taxon>Debaryomycetaceae</taxon>
        <taxon>Candida/Lodderomyces clade</taxon>
        <taxon>Candida</taxon>
    </lineage>
</organism>
<dbReference type="HOGENOM" id="CLU_363283_0_0_1"/>
<feature type="compositionally biased region" description="Low complexity" evidence="1">
    <location>
        <begin position="560"/>
        <end position="574"/>
    </location>
</feature>
<evidence type="ECO:0000256" key="1">
    <source>
        <dbReference type="SAM" id="MobiDB-lite"/>
    </source>
</evidence>
<sequence>MTDRVIHRVPLDDLHLETQQFNSKDDIKPWLQGALRHNKGIDIVIERSDTTKIIFRCKNNVNEKRIVKSKRSDTKIPIRKHTTCPFKVRANYSVRNKVWTLSLVSDEHDHPVDKLSLNDMEHQKPGKIVKNSSGIKLSSVSSSSGPMELATSESISPAASFVNNRENPKPSSPTNRKTKSRGSKSSVSSSARSSQRNSTTGLLSQNSSAATSMDDFRKLASHDQQDPPPSLALTSSNSFHGINIHQPSDSPSAASSKRRKSVPSAFPKVRKLKDNFSTISPIQEDINVNHGFVVPGLELQQLQSIHPSLPQPHSRSEQLEQLEQPLQQSKQTRQTRQSRQNQRQRNINQVQSPSNKSSSQQQLQLHQLDNDQSQHRHQQHHQHQNHNHNHHQQSEGQLLQNQEQRQHVRTSEQFSMVHILQNLQNFVREKVKEEILDNKNIQENMKTDMIDSFVSQVILDYKNLLSPSFLYSLKQNVYEKRNSSDPTSDIVQNDPDHQQQQQQQQHHHQQQQQQAPQFTPLRKSNAAAQNWLPSSTTGVSGLIRLSPLLNDNDNTEYVVGGNPNNQNAAAAGQNSSLDSLTHLPGITPNTLNYLMQLPPPSTNSLILTSTSGSSSNQQFNQTQPHPSMPPLQNPGQQLPPLNTLQKLPPQGNVNNSNQGTLPPPLNNVSNSTLNPSSLLKSTKNDGNSGNNNNPGNTSNSNVNSGTNINSGSNSVFNSYFVNPTGSNSGFMFNNTTSNISSNSNVSKDGNGNNNANNMLNNMSNYDSGW</sequence>
<dbReference type="STRING" id="294747.C5M7A8"/>
<dbReference type="AlphaFoldDB" id="C5M7A8"/>
<feature type="compositionally biased region" description="Low complexity" evidence="1">
    <location>
        <begin position="183"/>
        <end position="200"/>
    </location>
</feature>
<dbReference type="VEuPathDB" id="FungiDB:CTRG_01740"/>
<feature type="region of interest" description="Disordered" evidence="1">
    <location>
        <begin position="480"/>
        <end position="525"/>
    </location>
</feature>
<dbReference type="Proteomes" id="UP000002037">
    <property type="component" value="Unassembled WGS sequence"/>
</dbReference>
<proteinExistence type="predicted"/>
<dbReference type="RefSeq" id="XP_002547433.1">
    <property type="nucleotide sequence ID" value="XM_002547387.1"/>
</dbReference>
<feature type="region of interest" description="Disordered" evidence="1">
    <location>
        <begin position="602"/>
        <end position="706"/>
    </location>
</feature>
<dbReference type="KEGG" id="ctp:CTRG_01740"/>
<feature type="compositionally biased region" description="Basic residues" evidence="1">
    <location>
        <begin position="375"/>
        <end position="391"/>
    </location>
</feature>
<feature type="compositionally biased region" description="Low complexity" evidence="1">
    <location>
        <begin position="633"/>
        <end position="645"/>
    </location>
</feature>
<feature type="region of interest" description="Disordered" evidence="1">
    <location>
        <begin position="741"/>
        <end position="769"/>
    </location>
</feature>
<feature type="region of interest" description="Disordered" evidence="1">
    <location>
        <begin position="307"/>
        <end position="410"/>
    </location>
</feature>
<gene>
    <name evidence="2" type="ORF">CTRG_01740</name>
</gene>
<keyword evidence="3" id="KW-1185">Reference proteome</keyword>
<name>C5M7A8_CANTT</name>
<feature type="compositionally biased region" description="Polar residues" evidence="1">
    <location>
        <begin position="151"/>
        <end position="165"/>
    </location>
</feature>
<feature type="compositionally biased region" description="Low complexity" evidence="1">
    <location>
        <begin position="602"/>
        <end position="624"/>
    </location>
</feature>
<feature type="compositionally biased region" description="Low complexity" evidence="1">
    <location>
        <begin position="498"/>
        <end position="514"/>
    </location>
</feature>
<dbReference type="OrthoDB" id="4068596at2759"/>
<protein>
    <submittedName>
        <fullName evidence="2">Uncharacterized protein</fullName>
    </submittedName>
</protein>
<dbReference type="EMBL" id="GG692396">
    <property type="protein sequence ID" value="EER34878.1"/>
    <property type="molecule type" value="Genomic_DNA"/>
</dbReference>
<feature type="compositionally biased region" description="Basic and acidic residues" evidence="1">
    <location>
        <begin position="214"/>
        <end position="225"/>
    </location>
</feature>
<dbReference type="InterPro" id="IPR014842">
    <property type="entry name" value="AFT"/>
</dbReference>
<dbReference type="GO" id="GO:0000981">
    <property type="term" value="F:DNA-binding transcription factor activity, RNA polymerase II-specific"/>
    <property type="evidence" value="ECO:0007669"/>
    <property type="project" value="InterPro"/>
</dbReference>
<feature type="compositionally biased region" description="Low complexity" evidence="1">
    <location>
        <begin position="684"/>
        <end position="706"/>
    </location>
</feature>
<evidence type="ECO:0000313" key="3">
    <source>
        <dbReference type="Proteomes" id="UP000002037"/>
    </source>
</evidence>
<feature type="region of interest" description="Disordered" evidence="1">
    <location>
        <begin position="117"/>
        <end position="267"/>
    </location>
</feature>
<evidence type="ECO:0000313" key="2">
    <source>
        <dbReference type="EMBL" id="EER34878.1"/>
    </source>
</evidence>
<accession>C5M7A8</accession>
<feature type="region of interest" description="Disordered" evidence="1">
    <location>
        <begin position="554"/>
        <end position="576"/>
    </location>
</feature>
<dbReference type="GeneID" id="8300403"/>
<dbReference type="eggNOG" id="KOG4818">
    <property type="taxonomic scope" value="Eukaryota"/>
</dbReference>
<feature type="compositionally biased region" description="Polar residues" evidence="1">
    <location>
        <begin position="651"/>
        <end position="680"/>
    </location>
</feature>